<dbReference type="Gene3D" id="1.10.10.10">
    <property type="entry name" value="Winged helix-like DNA-binding domain superfamily/Winged helix DNA-binding domain"/>
    <property type="match status" value="1"/>
</dbReference>
<evidence type="ECO:0000256" key="1">
    <source>
        <dbReference type="ARBA" id="ARBA00009437"/>
    </source>
</evidence>
<evidence type="ECO:0000313" key="7">
    <source>
        <dbReference type="Proteomes" id="UP000077875"/>
    </source>
</evidence>
<dbReference type="InterPro" id="IPR000847">
    <property type="entry name" value="LysR_HTH_N"/>
</dbReference>
<keyword evidence="7" id="KW-1185">Reference proteome</keyword>
<protein>
    <submittedName>
        <fullName evidence="6">LysR family transcriptional regulator</fullName>
    </submittedName>
</protein>
<dbReference type="PRINTS" id="PR00039">
    <property type="entry name" value="HTHLYSR"/>
</dbReference>
<dbReference type="Pfam" id="PF03466">
    <property type="entry name" value="LysR_substrate"/>
    <property type="match status" value="1"/>
</dbReference>
<dbReference type="InterPro" id="IPR005119">
    <property type="entry name" value="LysR_subst-bd"/>
</dbReference>
<dbReference type="KEGG" id="haa:A5892_07830"/>
<dbReference type="InterPro" id="IPR036390">
    <property type="entry name" value="WH_DNA-bd_sf"/>
</dbReference>
<keyword evidence="4" id="KW-0804">Transcription</keyword>
<keyword evidence="3" id="KW-0238">DNA-binding</keyword>
<dbReference type="EMBL" id="CP015243">
    <property type="protein sequence ID" value="ANF57385.1"/>
    <property type="molecule type" value="Genomic_DNA"/>
</dbReference>
<proteinExistence type="inferred from homology"/>
<keyword evidence="2" id="KW-0805">Transcription regulation</keyword>
<dbReference type="AlphaFoldDB" id="A0A172YEI8"/>
<dbReference type="SUPFAM" id="SSF53850">
    <property type="entry name" value="Periplasmic binding protein-like II"/>
    <property type="match status" value="1"/>
</dbReference>
<dbReference type="PANTHER" id="PTHR30126">
    <property type="entry name" value="HTH-TYPE TRANSCRIPTIONAL REGULATOR"/>
    <property type="match status" value="1"/>
</dbReference>
<dbReference type="STRING" id="376489.A5892_07830"/>
<evidence type="ECO:0000256" key="2">
    <source>
        <dbReference type="ARBA" id="ARBA00023015"/>
    </source>
</evidence>
<gene>
    <name evidence="6" type="ORF">A5892_07830</name>
</gene>
<dbReference type="Pfam" id="PF00126">
    <property type="entry name" value="HTH_1"/>
    <property type="match status" value="1"/>
</dbReference>
<reference evidence="6 7" key="1">
    <citation type="submission" date="2016-04" db="EMBL/GenBank/DDBJ databases">
        <title>Complete Genome Sequence of Halotalea alkalilenta IHB B 13600.</title>
        <authorList>
            <person name="Swarnkar M.K."/>
            <person name="Sharma A."/>
            <person name="Kaushal K."/>
            <person name="Soni R."/>
            <person name="Rana S."/>
            <person name="Singh A.K."/>
            <person name="Gulati A."/>
        </authorList>
    </citation>
    <scope>NUCLEOTIDE SEQUENCE [LARGE SCALE GENOMIC DNA]</scope>
    <source>
        <strain evidence="6 7">IHB B 13600</strain>
    </source>
</reference>
<evidence type="ECO:0000313" key="6">
    <source>
        <dbReference type="EMBL" id="ANF57385.1"/>
    </source>
</evidence>
<name>A0A172YEI8_9GAMM</name>
<dbReference type="CDD" id="cd05466">
    <property type="entry name" value="PBP2_LTTR_substrate"/>
    <property type="match status" value="1"/>
</dbReference>
<evidence type="ECO:0000259" key="5">
    <source>
        <dbReference type="PROSITE" id="PS50931"/>
    </source>
</evidence>
<feature type="domain" description="HTH lysR-type" evidence="5">
    <location>
        <begin position="1"/>
        <end position="58"/>
    </location>
</feature>
<organism evidence="6 7">
    <name type="scientific">Halotalea alkalilenta</name>
    <dbReference type="NCBI Taxonomy" id="376489"/>
    <lineage>
        <taxon>Bacteria</taxon>
        <taxon>Pseudomonadati</taxon>
        <taxon>Pseudomonadota</taxon>
        <taxon>Gammaproteobacteria</taxon>
        <taxon>Oceanospirillales</taxon>
        <taxon>Halomonadaceae</taxon>
        <taxon>Halotalea</taxon>
    </lineage>
</organism>
<accession>A0A172YEI8</accession>
<dbReference type="InterPro" id="IPR036388">
    <property type="entry name" value="WH-like_DNA-bd_sf"/>
</dbReference>
<comment type="similarity">
    <text evidence="1">Belongs to the LysR transcriptional regulatory family.</text>
</comment>
<dbReference type="SUPFAM" id="SSF46785">
    <property type="entry name" value="Winged helix' DNA-binding domain"/>
    <property type="match status" value="1"/>
</dbReference>
<dbReference type="PANTHER" id="PTHR30126:SF77">
    <property type="entry name" value="TRANSCRIPTIONAL REGULATORY PROTEIN"/>
    <property type="match status" value="1"/>
</dbReference>
<sequence length="306" mass="34055">MYTLKQIEAFYWSCLLGSFSASSKKLHATQSAVAKRVAELESFVGRPLLERSTPFTLTPAGQQLFSFAQEMLELNSRIIDRMADPSGLEGIVQLGATELIGLTWLATLIHEVRSRYPKLQLLPELDGGITLYERLRRNEIDVAILPGPFWSYEFDSIYLGAVQKAWMVSPSLGIDAAATLSPSDLTHYPIISQPASSAAAHMYDAWYAKAGLAFERVITCNNLGMIAKLTMMGLGISHLQQTYFQPLVEAGLLQQLDVRPPLPEVCYYAVFRKRSINPVTTKLIELMQEVCDFEVAGSFLPQVVTR</sequence>
<dbReference type="Gene3D" id="3.40.190.290">
    <property type="match status" value="1"/>
</dbReference>
<dbReference type="PROSITE" id="PS50931">
    <property type="entry name" value="HTH_LYSR"/>
    <property type="match status" value="1"/>
</dbReference>
<evidence type="ECO:0000256" key="4">
    <source>
        <dbReference type="ARBA" id="ARBA00023163"/>
    </source>
</evidence>
<dbReference type="GO" id="GO:0003700">
    <property type="term" value="F:DNA-binding transcription factor activity"/>
    <property type="evidence" value="ECO:0007669"/>
    <property type="project" value="InterPro"/>
</dbReference>
<dbReference type="Proteomes" id="UP000077875">
    <property type="component" value="Chromosome"/>
</dbReference>
<dbReference type="GO" id="GO:0000976">
    <property type="term" value="F:transcription cis-regulatory region binding"/>
    <property type="evidence" value="ECO:0007669"/>
    <property type="project" value="TreeGrafter"/>
</dbReference>
<evidence type="ECO:0000256" key="3">
    <source>
        <dbReference type="ARBA" id="ARBA00023125"/>
    </source>
</evidence>